<dbReference type="InterPro" id="IPR011990">
    <property type="entry name" value="TPR-like_helical_dom_sf"/>
</dbReference>
<comment type="similarity">
    <text evidence="1">Belongs to the AfsR/DnrI/RedD regulatory family.</text>
</comment>
<dbReference type="InterPro" id="IPR016032">
    <property type="entry name" value="Sig_transdc_resp-reg_C-effctor"/>
</dbReference>
<keyword evidence="8" id="KW-1185">Reference proteome</keyword>
<evidence type="ECO:0000259" key="6">
    <source>
        <dbReference type="PROSITE" id="PS51755"/>
    </source>
</evidence>
<reference evidence="7" key="1">
    <citation type="submission" date="2023-03" db="EMBL/GenBank/DDBJ databases">
        <title>Actinorhabdospora filicis NBRC 111898.</title>
        <authorList>
            <person name="Ichikawa N."/>
            <person name="Sato H."/>
            <person name="Tonouchi N."/>
        </authorList>
    </citation>
    <scope>NUCLEOTIDE SEQUENCE</scope>
    <source>
        <strain evidence="7">NBRC 111898</strain>
    </source>
</reference>
<evidence type="ECO:0000313" key="7">
    <source>
        <dbReference type="EMBL" id="GLZ77379.1"/>
    </source>
</evidence>
<proteinExistence type="inferred from homology"/>
<sequence length="979" mass="101828">MWFGVLGPVELRTADGPVALSPRQRAVLAYLVLHAGTVISTDRLIGAIWGEDAPATARVQIQSAVSAIRKAAPGVPLETRPAGYLLSPRDTDLAHADAPGAWRGPALSDVDAAYVPAARTRLEARRLTAIERAAEAALAAGRPGEAVDALTPAATDHPAREGLASRLALALYRLGRQPEALETLRRLRKALAEDHGLDPGAETALLERRILRADPGLDHTAERASTRDGPAQLPAPPTAFTGRAAELDLLDGALADAGPAIVVTAGAGGVGKSALALHWAHRVAARFPDGRLYAHLGDTDPLPVLARFLRDLGVPAREVPADLDGATALYRDKTAGRRLLVLLDDARDTAQVRPLVPGRGGLALVTSRDRMAGLVALDGARRLTLAPLDEDEAVALLRGLIGPADPADLAELAVLCGRLPLALRIAAALIADDARPLAGHLAELRGPGRLAALDLDGEASVRAVIERSIAALPAEAAGLLRLLAGVPGPDIAAEGAAVLAATSEGRAELLLDRLAAAHLVEPTTRGRHGMHDLTRLYLSGRAEPGDGARRDALFEWYLHGADSAVAHLDPTGLRLAPLPAEPRFADAEEALAWLDAEHACLLAAIEAAPRPEFAWLLADALRGHHRRNRLIPEGRRSAGLGLAAAEAAGEDVAAAHMSMGLAHLAMHARDFDGAIAANRRAAALAEGAGAARLHGAILTNLGVVHVAMGRDREAIAHYRESIAVLEHDGASLVRANAHANLAGADRGGSFHTAVEGLGRALADFRELGHQLGQARALHGLAAVRWWTGETSPGLAEAEEAAALFAATGDVYLAAALSTWALHLLDAGDAATALLKARAAVARAREAADPTLENEARATLGHVLHALGEHDEAAGHFTAVIAWAEHEVGVDQLHAEALLGLAAVHAARGERARALALAERAVTRDYGQKSLAALVHGRASAVLHACGDASAREHAAHALALADEGQRRGVAEAEGVLARL</sequence>
<dbReference type="GO" id="GO:0006355">
    <property type="term" value="P:regulation of DNA-templated transcription"/>
    <property type="evidence" value="ECO:0007669"/>
    <property type="project" value="InterPro"/>
</dbReference>
<dbReference type="Proteomes" id="UP001165079">
    <property type="component" value="Unassembled WGS sequence"/>
</dbReference>
<dbReference type="EMBL" id="BSTX01000001">
    <property type="protein sequence ID" value="GLZ77379.1"/>
    <property type="molecule type" value="Genomic_DNA"/>
</dbReference>
<protein>
    <submittedName>
        <fullName evidence="7">SARP family transcriptional regulator</fullName>
    </submittedName>
</protein>
<evidence type="ECO:0000256" key="1">
    <source>
        <dbReference type="ARBA" id="ARBA00005820"/>
    </source>
</evidence>
<dbReference type="Pfam" id="PF13374">
    <property type="entry name" value="TPR_10"/>
    <property type="match status" value="1"/>
</dbReference>
<dbReference type="SMART" id="SM01043">
    <property type="entry name" value="BTAD"/>
    <property type="match status" value="1"/>
</dbReference>
<dbReference type="InterPro" id="IPR001867">
    <property type="entry name" value="OmpR/PhoB-type_DNA-bd"/>
</dbReference>
<accession>A0A9W6SKK8</accession>
<evidence type="ECO:0000256" key="2">
    <source>
        <dbReference type="ARBA" id="ARBA00023015"/>
    </source>
</evidence>
<evidence type="ECO:0000256" key="4">
    <source>
        <dbReference type="ARBA" id="ARBA00023163"/>
    </source>
</evidence>
<dbReference type="Pfam" id="PF00486">
    <property type="entry name" value="Trans_reg_C"/>
    <property type="match status" value="1"/>
</dbReference>
<dbReference type="InterPro" id="IPR051677">
    <property type="entry name" value="AfsR-DnrI-RedD_regulator"/>
</dbReference>
<evidence type="ECO:0000256" key="5">
    <source>
        <dbReference type="PROSITE-ProRule" id="PRU01091"/>
    </source>
</evidence>
<dbReference type="SMART" id="SM00028">
    <property type="entry name" value="TPR"/>
    <property type="match status" value="5"/>
</dbReference>
<dbReference type="InterPro" id="IPR027417">
    <property type="entry name" value="P-loop_NTPase"/>
</dbReference>
<dbReference type="Gene3D" id="3.40.50.300">
    <property type="entry name" value="P-loop containing nucleotide triphosphate hydrolases"/>
    <property type="match status" value="1"/>
</dbReference>
<organism evidence="7 8">
    <name type="scientific">Actinorhabdospora filicis</name>
    <dbReference type="NCBI Taxonomy" id="1785913"/>
    <lineage>
        <taxon>Bacteria</taxon>
        <taxon>Bacillati</taxon>
        <taxon>Actinomycetota</taxon>
        <taxon>Actinomycetes</taxon>
        <taxon>Micromonosporales</taxon>
        <taxon>Micromonosporaceae</taxon>
        <taxon>Actinorhabdospora</taxon>
    </lineage>
</organism>
<name>A0A9W6SKK8_9ACTN</name>
<dbReference type="Pfam" id="PF03704">
    <property type="entry name" value="BTAD"/>
    <property type="match status" value="1"/>
</dbReference>
<dbReference type="PANTHER" id="PTHR35807:SF1">
    <property type="entry name" value="TRANSCRIPTIONAL REGULATOR REDD"/>
    <property type="match status" value="1"/>
</dbReference>
<evidence type="ECO:0000256" key="3">
    <source>
        <dbReference type="ARBA" id="ARBA00023125"/>
    </source>
</evidence>
<feature type="DNA-binding region" description="OmpR/PhoB-type" evidence="5">
    <location>
        <begin position="1"/>
        <end position="88"/>
    </location>
</feature>
<dbReference type="InterPro" id="IPR005158">
    <property type="entry name" value="BTAD"/>
</dbReference>
<evidence type="ECO:0000313" key="8">
    <source>
        <dbReference type="Proteomes" id="UP001165079"/>
    </source>
</evidence>
<dbReference type="CDD" id="cd00383">
    <property type="entry name" value="trans_reg_C"/>
    <property type="match status" value="1"/>
</dbReference>
<keyword evidence="2" id="KW-0805">Transcription regulation</keyword>
<comment type="caution">
    <text evidence="7">The sequence shown here is derived from an EMBL/GenBank/DDBJ whole genome shotgun (WGS) entry which is preliminary data.</text>
</comment>
<dbReference type="SMART" id="SM00862">
    <property type="entry name" value="Trans_reg_C"/>
    <property type="match status" value="1"/>
</dbReference>
<dbReference type="AlphaFoldDB" id="A0A9W6SKK8"/>
<dbReference type="SUPFAM" id="SSF48452">
    <property type="entry name" value="TPR-like"/>
    <property type="match status" value="3"/>
</dbReference>
<keyword evidence="4" id="KW-0804">Transcription</keyword>
<dbReference type="PROSITE" id="PS51755">
    <property type="entry name" value="OMPR_PHOB"/>
    <property type="match status" value="1"/>
</dbReference>
<dbReference type="GO" id="GO:0000160">
    <property type="term" value="P:phosphorelay signal transduction system"/>
    <property type="evidence" value="ECO:0007669"/>
    <property type="project" value="InterPro"/>
</dbReference>
<dbReference type="SUPFAM" id="SSF52540">
    <property type="entry name" value="P-loop containing nucleoside triphosphate hydrolases"/>
    <property type="match status" value="1"/>
</dbReference>
<gene>
    <name evidence="7" type="ORF">Afil01_21860</name>
</gene>
<dbReference type="SUPFAM" id="SSF46894">
    <property type="entry name" value="C-terminal effector domain of the bipartite response regulators"/>
    <property type="match status" value="1"/>
</dbReference>
<dbReference type="PRINTS" id="PR00364">
    <property type="entry name" value="DISEASERSIST"/>
</dbReference>
<feature type="domain" description="OmpR/PhoB-type" evidence="6">
    <location>
        <begin position="1"/>
        <end position="88"/>
    </location>
</feature>
<dbReference type="GO" id="GO:0003677">
    <property type="term" value="F:DNA binding"/>
    <property type="evidence" value="ECO:0007669"/>
    <property type="project" value="UniProtKB-UniRule"/>
</dbReference>
<keyword evidence="3 5" id="KW-0238">DNA-binding</keyword>
<dbReference type="PANTHER" id="PTHR35807">
    <property type="entry name" value="TRANSCRIPTIONAL REGULATOR REDD-RELATED"/>
    <property type="match status" value="1"/>
</dbReference>
<dbReference type="RefSeq" id="WP_285662491.1">
    <property type="nucleotide sequence ID" value="NZ_BSTX01000001.1"/>
</dbReference>
<dbReference type="Gene3D" id="1.25.40.10">
    <property type="entry name" value="Tetratricopeptide repeat domain"/>
    <property type="match status" value="3"/>
</dbReference>
<dbReference type="InterPro" id="IPR019734">
    <property type="entry name" value="TPR_rpt"/>
</dbReference>